<evidence type="ECO:0000313" key="2">
    <source>
        <dbReference type="EMBL" id="AWL07354.1"/>
    </source>
</evidence>
<proteinExistence type="predicted"/>
<name>A0A2S2DPR3_9BURK</name>
<organism evidence="2 3">
    <name type="scientific">Massilia oculi</name>
    <dbReference type="NCBI Taxonomy" id="945844"/>
    <lineage>
        <taxon>Bacteria</taxon>
        <taxon>Pseudomonadati</taxon>
        <taxon>Pseudomonadota</taxon>
        <taxon>Betaproteobacteria</taxon>
        <taxon>Burkholderiales</taxon>
        <taxon>Oxalobacteraceae</taxon>
        <taxon>Telluria group</taxon>
        <taxon>Massilia</taxon>
    </lineage>
</organism>
<dbReference type="AlphaFoldDB" id="A0A2S2DPR3"/>
<evidence type="ECO:0000256" key="1">
    <source>
        <dbReference type="SAM" id="MobiDB-lite"/>
    </source>
</evidence>
<gene>
    <name evidence="2" type="ORF">DIR46_24940</name>
</gene>
<dbReference type="OrthoDB" id="8722685at2"/>
<dbReference type="Proteomes" id="UP000245820">
    <property type="component" value="Chromosome"/>
</dbReference>
<protein>
    <submittedName>
        <fullName evidence="2">Uncharacterized protein</fullName>
    </submittedName>
</protein>
<evidence type="ECO:0000313" key="3">
    <source>
        <dbReference type="Proteomes" id="UP000245820"/>
    </source>
</evidence>
<sequence>MSISKPGAKRQVKASRRRKSGDLQALVDPHQEAALDEALAESFPASDPVAVSISSAAPDANRRIARSSESPS</sequence>
<dbReference type="RefSeq" id="WP_109347641.1">
    <property type="nucleotide sequence ID" value="NZ_CP029343.1"/>
</dbReference>
<dbReference type="EMBL" id="CP029343">
    <property type="protein sequence ID" value="AWL07354.1"/>
    <property type="molecule type" value="Genomic_DNA"/>
</dbReference>
<feature type="compositionally biased region" description="Basic residues" evidence="1">
    <location>
        <begin position="7"/>
        <end position="19"/>
    </location>
</feature>
<accession>A0A2S2DPR3</accession>
<dbReference type="KEGG" id="mtim:DIR46_24940"/>
<reference evidence="2 3" key="1">
    <citation type="submission" date="2018-05" db="EMBL/GenBank/DDBJ databases">
        <title>Complete genome sequence of Massilia oculi sp. nov. CCUG 43427T (=DSM 26321T), the type strain of M. oculi, and comparison with genome sequences of other Massilia strains.</title>
        <authorList>
            <person name="Zhu B."/>
        </authorList>
    </citation>
    <scope>NUCLEOTIDE SEQUENCE [LARGE SCALE GENOMIC DNA]</scope>
    <source>
        <strain evidence="2 3">CCUG 43427</strain>
    </source>
</reference>
<feature type="region of interest" description="Disordered" evidence="1">
    <location>
        <begin position="1"/>
        <end position="26"/>
    </location>
</feature>
<keyword evidence="3" id="KW-1185">Reference proteome</keyword>